<dbReference type="InterPro" id="IPR025715">
    <property type="entry name" value="FoP_C"/>
</dbReference>
<dbReference type="EMBL" id="JAPTSV010000007">
    <property type="protein sequence ID" value="KAJ1526267.1"/>
    <property type="molecule type" value="Genomic_DNA"/>
</dbReference>
<gene>
    <name evidence="4" type="ORF">ONE63_009421</name>
</gene>
<feature type="compositionally biased region" description="Gly residues" evidence="2">
    <location>
        <begin position="267"/>
        <end position="283"/>
    </location>
</feature>
<dbReference type="AlphaFoldDB" id="A0AAV7XPA8"/>
<evidence type="ECO:0000313" key="4">
    <source>
        <dbReference type="EMBL" id="KAJ1526267.1"/>
    </source>
</evidence>
<feature type="domain" description="Chromatin target of PRMT1 protein C-terminal" evidence="3">
    <location>
        <begin position="251"/>
        <end position="332"/>
    </location>
</feature>
<feature type="compositionally biased region" description="Polar residues" evidence="2">
    <location>
        <begin position="156"/>
        <end position="178"/>
    </location>
</feature>
<dbReference type="GO" id="GO:0003723">
    <property type="term" value="F:RNA binding"/>
    <property type="evidence" value="ECO:0007669"/>
    <property type="project" value="UniProtKB-KW"/>
</dbReference>
<protein>
    <recommendedName>
        <fullName evidence="3">Chromatin target of PRMT1 protein C-terminal domain-containing protein</fullName>
    </recommendedName>
</protein>
<dbReference type="PANTHER" id="PTHR48426:SF1">
    <property type="entry name" value="CHROMATIN TARGET OF PRMT1 PROTEIN"/>
    <property type="match status" value="1"/>
</dbReference>
<keyword evidence="5" id="KW-1185">Reference proteome</keyword>
<reference evidence="4" key="1">
    <citation type="submission" date="2022-12" db="EMBL/GenBank/DDBJ databases">
        <title>Chromosome-level genome assembly of the bean flower thrips Megalurothrips usitatus.</title>
        <authorList>
            <person name="Ma L."/>
            <person name="Liu Q."/>
            <person name="Li H."/>
            <person name="Cai W."/>
        </authorList>
    </citation>
    <scope>NUCLEOTIDE SEQUENCE</scope>
    <source>
        <strain evidence="4">Cailab_2022a</strain>
    </source>
</reference>
<keyword evidence="1" id="KW-0694">RNA-binding</keyword>
<dbReference type="SMART" id="SM01218">
    <property type="entry name" value="FoP_duplication"/>
    <property type="match status" value="1"/>
</dbReference>
<dbReference type="Proteomes" id="UP001075354">
    <property type="component" value="Chromosome 7"/>
</dbReference>
<sequence>MAVLLSKRTKQLQKCHLRQMVDKNEMWHTYSFTYLRHQPSRQEGQTVQTVRANLALQQQASARNRRLAAQMERRPAVMAALKIKQKTLRQRLGAARPSISDRLTVRPIGQMRSQSVPRSPKARLSVGIRGRLYRPQAQFSPVRQIRGPAPVVRQRGSLSRSASLSNLTRSQSTGNLNSAGRFQNQIQNRTFHNTNRFNVARTNQVQFRPQRGMRGVNRGRVFNNVQNVQRPFRGGRGQVQGQRRGQFNLQQRGLRGGRGNFRRGNPGVRGGHGRGAATGMGRGRGGRGRGRGGRPAPPSREELDQQLDQYMASTKSTLDRELDSYMNQGNGGN</sequence>
<feature type="region of interest" description="Disordered" evidence="2">
    <location>
        <begin position="146"/>
        <end position="178"/>
    </location>
</feature>
<evidence type="ECO:0000256" key="1">
    <source>
        <dbReference type="ARBA" id="ARBA00022884"/>
    </source>
</evidence>
<proteinExistence type="predicted"/>
<dbReference type="PANTHER" id="PTHR48426">
    <property type="entry name" value="CHROMATIN TARGET OF PRMT1 PROTEIN"/>
    <property type="match status" value="1"/>
</dbReference>
<organism evidence="4 5">
    <name type="scientific">Megalurothrips usitatus</name>
    <name type="common">bean blossom thrips</name>
    <dbReference type="NCBI Taxonomy" id="439358"/>
    <lineage>
        <taxon>Eukaryota</taxon>
        <taxon>Metazoa</taxon>
        <taxon>Ecdysozoa</taxon>
        <taxon>Arthropoda</taxon>
        <taxon>Hexapoda</taxon>
        <taxon>Insecta</taxon>
        <taxon>Pterygota</taxon>
        <taxon>Neoptera</taxon>
        <taxon>Paraneoptera</taxon>
        <taxon>Thysanoptera</taxon>
        <taxon>Terebrantia</taxon>
        <taxon>Thripoidea</taxon>
        <taxon>Thripidae</taxon>
        <taxon>Megalurothrips</taxon>
    </lineage>
</organism>
<comment type="caution">
    <text evidence="4">The sequence shown here is derived from an EMBL/GenBank/DDBJ whole genome shotgun (WGS) entry which is preliminary data.</text>
</comment>
<evidence type="ECO:0000313" key="5">
    <source>
        <dbReference type="Proteomes" id="UP001075354"/>
    </source>
</evidence>
<dbReference type="InterPro" id="IPR052656">
    <property type="entry name" value="CTOP_PRMT1"/>
</dbReference>
<evidence type="ECO:0000259" key="3">
    <source>
        <dbReference type="SMART" id="SM01218"/>
    </source>
</evidence>
<evidence type="ECO:0000256" key="2">
    <source>
        <dbReference type="SAM" id="MobiDB-lite"/>
    </source>
</evidence>
<feature type="region of interest" description="Disordered" evidence="2">
    <location>
        <begin position="252"/>
        <end position="303"/>
    </location>
</feature>
<name>A0AAV7XPA8_9NEOP</name>
<accession>A0AAV7XPA8</accession>
<dbReference type="Pfam" id="PF13865">
    <property type="entry name" value="FoP_duplication"/>
    <property type="match status" value="1"/>
</dbReference>